<feature type="region of interest" description="Disordered" evidence="6">
    <location>
        <begin position="754"/>
        <end position="779"/>
    </location>
</feature>
<feature type="compositionally biased region" description="Acidic residues" evidence="6">
    <location>
        <begin position="763"/>
        <end position="779"/>
    </location>
</feature>
<feature type="transmembrane region" description="Helical" evidence="7">
    <location>
        <begin position="600"/>
        <end position="619"/>
    </location>
</feature>
<dbReference type="InterPro" id="IPR051717">
    <property type="entry name" value="MFS_MFSD6"/>
</dbReference>
<dbReference type="PANTHER" id="PTHR16172:SF2">
    <property type="entry name" value="MAJOR FACILITATOR SUPERFAMILY DOMAIN-CONTAINING PROTEIN 6"/>
    <property type="match status" value="1"/>
</dbReference>
<feature type="region of interest" description="Disordered" evidence="6">
    <location>
        <begin position="326"/>
        <end position="360"/>
    </location>
</feature>
<proteinExistence type="inferred from homology"/>
<dbReference type="PANTHER" id="PTHR16172">
    <property type="entry name" value="MAJOR FACILITATOR SUPERFAMILY DOMAIN-CONTAINING PROTEIN 6-LIKE"/>
    <property type="match status" value="1"/>
</dbReference>
<dbReference type="InterPro" id="IPR036259">
    <property type="entry name" value="MFS_trans_sf"/>
</dbReference>
<organism evidence="9 10">
    <name type="scientific">Nematostella vectensis</name>
    <name type="common">Starlet sea anemone</name>
    <dbReference type="NCBI Taxonomy" id="45351"/>
    <lineage>
        <taxon>Eukaryota</taxon>
        <taxon>Metazoa</taxon>
        <taxon>Cnidaria</taxon>
        <taxon>Anthozoa</taxon>
        <taxon>Hexacorallia</taxon>
        <taxon>Actiniaria</taxon>
        <taxon>Edwardsiidae</taxon>
        <taxon>Nematostella</taxon>
    </lineage>
</organism>
<evidence type="ECO:0000256" key="6">
    <source>
        <dbReference type="SAM" id="MobiDB-lite"/>
    </source>
</evidence>
<evidence type="ECO:0000256" key="2">
    <source>
        <dbReference type="ARBA" id="ARBA00005241"/>
    </source>
</evidence>
<protein>
    <recommendedName>
        <fullName evidence="8">Major facilitator superfamily associated domain-containing protein</fullName>
    </recommendedName>
</protein>
<feature type="transmembrane region" description="Helical" evidence="7">
    <location>
        <begin position="100"/>
        <end position="120"/>
    </location>
</feature>
<reference evidence="9 10" key="1">
    <citation type="journal article" date="2007" name="Science">
        <title>Sea anemone genome reveals ancestral eumetazoan gene repertoire and genomic organization.</title>
        <authorList>
            <person name="Putnam N.H."/>
            <person name="Srivastava M."/>
            <person name="Hellsten U."/>
            <person name="Dirks B."/>
            <person name="Chapman J."/>
            <person name="Salamov A."/>
            <person name="Terry A."/>
            <person name="Shapiro H."/>
            <person name="Lindquist E."/>
            <person name="Kapitonov V.V."/>
            <person name="Jurka J."/>
            <person name="Genikhovich G."/>
            <person name="Grigoriev I.V."/>
            <person name="Lucas S.M."/>
            <person name="Steele R.E."/>
            <person name="Finnerty J.R."/>
            <person name="Technau U."/>
            <person name="Martindale M.Q."/>
            <person name="Rokhsar D.S."/>
        </authorList>
    </citation>
    <scope>NUCLEOTIDE SEQUENCE [LARGE SCALE GENOMIC DNA]</scope>
    <source>
        <strain evidence="10">CH2 X CH6</strain>
    </source>
</reference>
<comment type="similarity">
    <text evidence="2">Belongs to the major facilitator superfamily. MFSD6 family.</text>
</comment>
<feature type="transmembrane region" description="Helical" evidence="7">
    <location>
        <begin position="39"/>
        <end position="59"/>
    </location>
</feature>
<feature type="transmembrane region" description="Helical" evidence="7">
    <location>
        <begin position="722"/>
        <end position="741"/>
    </location>
</feature>
<evidence type="ECO:0000313" key="9">
    <source>
        <dbReference type="EMBL" id="EDO46968.1"/>
    </source>
</evidence>
<evidence type="ECO:0000256" key="3">
    <source>
        <dbReference type="ARBA" id="ARBA00022692"/>
    </source>
</evidence>
<dbReference type="Proteomes" id="UP000001593">
    <property type="component" value="Unassembled WGS sequence"/>
</dbReference>
<sequence length="779" mass="87580">MGEKGKQQYYPRVAMERIKEIKEYVEYTFEKQQILVLKLFYFFGLSSLSLKVVYMPLYFKQVGLPASYAGILAGIPPFIRGGGALFLGFLADKFNLRRNLFLVSLVANMVIPLLCLIPRVEYPACDLDFTEEPVTDPLGMPYEGSPQTGVQKLVTGQFLSGRYENNSQALGRTPIDIIVINTTLPNAKPSNQNKKENATVMLGASGLTNKGKDGYKVTVTGSLTLSGKLTYKQEALEKKRRLDQQSEGSFEIDKKVLNGNLLSKNTKKGESDKEKKKAINGHVESREEEKMEDAKVQSEKESEIEKKNPNKKKAPMYINNKEKKEITHSGNSEEVKKYNEGVEKEKKELSPTKKKSAVREWPEIKHQAEFHRRITRSVVGNFLTKRDERLGIFEFYRRTTGKPNKKTSTSTTKPNNGTATKTKATKNKTPQESHEAMMAIFTTLLLLLIIGEFLGGPMRSLSDLAVLETLGGDKSNYGEVALYMQVGKIFLAPLILVLIRNYPLHVCDVLKDNYEYSLYPLAAFIAISMIFGLSIKFKQEDEDSKIRPEDAEGADKTLYDVIFTFKTFTILVLSFFAGGLSAVHYTFIFWYLTDLSPEDSAMVIAVVIVLRDIVSSISYKLSGRTLGILGPVNTLHLALLLYIISFLSYAVMENPWFAIIPEIVQYIVFPLAYSSFVVYLGRNTPLHLNATVQGIYQCLYYGVGFGVGPLLAGFLFEHVGGAYTFLVFACISFALLLFSLARHAITRHMDRADDSSYKRVPEQESDEEPATMERDEADY</sequence>
<feature type="domain" description="Major facilitator superfamily associated" evidence="8">
    <location>
        <begin position="36"/>
        <end position="726"/>
    </location>
</feature>
<feature type="compositionally biased region" description="Low complexity" evidence="6">
    <location>
        <begin position="406"/>
        <end position="428"/>
    </location>
</feature>
<feature type="region of interest" description="Disordered" evidence="6">
    <location>
        <begin position="263"/>
        <end position="312"/>
    </location>
</feature>
<dbReference type="InParanoid" id="A7RNQ5"/>
<dbReference type="eggNOG" id="KOG3762">
    <property type="taxonomic scope" value="Eukaryota"/>
</dbReference>
<evidence type="ECO:0000259" key="8">
    <source>
        <dbReference type="Pfam" id="PF12832"/>
    </source>
</evidence>
<feature type="transmembrane region" description="Helical" evidence="7">
    <location>
        <begin position="519"/>
        <end position="537"/>
    </location>
</feature>
<feature type="transmembrane region" description="Helical" evidence="7">
    <location>
        <begin position="558"/>
        <end position="580"/>
    </location>
</feature>
<accession>A7RNQ5</accession>
<dbReference type="EMBL" id="DS469523">
    <property type="protein sequence ID" value="EDO46968.1"/>
    <property type="molecule type" value="Genomic_DNA"/>
</dbReference>
<dbReference type="KEGG" id="nve:5519111"/>
<dbReference type="HOGENOM" id="CLU_359552_0_0_1"/>
<dbReference type="Pfam" id="PF12832">
    <property type="entry name" value="MFS_1_like"/>
    <property type="match status" value="1"/>
</dbReference>
<dbReference type="OMA" id="QESHEAM"/>
<keyword evidence="3 7" id="KW-0812">Transmembrane</keyword>
<evidence type="ECO:0000256" key="5">
    <source>
        <dbReference type="ARBA" id="ARBA00023136"/>
    </source>
</evidence>
<feature type="transmembrane region" description="Helical" evidence="7">
    <location>
        <begin position="65"/>
        <end position="88"/>
    </location>
</feature>
<feature type="transmembrane region" description="Helical" evidence="7">
    <location>
        <begin position="663"/>
        <end position="682"/>
    </location>
</feature>
<keyword evidence="10" id="KW-1185">Reference proteome</keyword>
<evidence type="ECO:0000256" key="7">
    <source>
        <dbReference type="SAM" id="Phobius"/>
    </source>
</evidence>
<dbReference type="SUPFAM" id="SSF103473">
    <property type="entry name" value="MFS general substrate transporter"/>
    <property type="match status" value="2"/>
</dbReference>
<dbReference type="OrthoDB" id="5970419at2759"/>
<evidence type="ECO:0000256" key="4">
    <source>
        <dbReference type="ARBA" id="ARBA00022989"/>
    </source>
</evidence>
<dbReference type="Gene3D" id="1.20.1250.20">
    <property type="entry name" value="MFS general substrate transporter like domains"/>
    <property type="match status" value="2"/>
</dbReference>
<dbReference type="AlphaFoldDB" id="A7RNQ5"/>
<keyword evidence="4 7" id="KW-1133">Transmembrane helix</keyword>
<comment type="subcellular location">
    <subcellularLocation>
        <location evidence="1">Membrane</location>
        <topology evidence="1">Multi-pass membrane protein</topology>
    </subcellularLocation>
</comment>
<feature type="transmembrane region" description="Helical" evidence="7">
    <location>
        <begin position="436"/>
        <end position="454"/>
    </location>
</feature>
<feature type="transmembrane region" description="Helical" evidence="7">
    <location>
        <begin position="480"/>
        <end position="499"/>
    </location>
</feature>
<feature type="region of interest" description="Disordered" evidence="6">
    <location>
        <begin position="401"/>
        <end position="432"/>
    </location>
</feature>
<evidence type="ECO:0000313" key="10">
    <source>
        <dbReference type="Proteomes" id="UP000001593"/>
    </source>
</evidence>
<dbReference type="GO" id="GO:0016020">
    <property type="term" value="C:membrane"/>
    <property type="evidence" value="ECO:0000318"/>
    <property type="project" value="GO_Central"/>
</dbReference>
<feature type="compositionally biased region" description="Basic and acidic residues" evidence="6">
    <location>
        <begin position="267"/>
        <end position="308"/>
    </location>
</feature>
<feature type="transmembrane region" description="Helical" evidence="7">
    <location>
        <begin position="694"/>
        <end position="716"/>
    </location>
</feature>
<gene>
    <name evidence="9" type="ORF">NEMVEDRAFT_v1g239633</name>
</gene>
<feature type="transmembrane region" description="Helical" evidence="7">
    <location>
        <begin position="626"/>
        <end position="651"/>
    </location>
</feature>
<keyword evidence="5 7" id="KW-0472">Membrane</keyword>
<evidence type="ECO:0000256" key="1">
    <source>
        <dbReference type="ARBA" id="ARBA00004141"/>
    </source>
</evidence>
<name>A7RNQ5_NEMVE</name>
<dbReference type="InterPro" id="IPR024989">
    <property type="entry name" value="MFS_assoc_dom"/>
</dbReference>